<dbReference type="Gene3D" id="1.20.5.170">
    <property type="match status" value="1"/>
</dbReference>
<dbReference type="EMBL" id="JAULJE010000010">
    <property type="protein sequence ID" value="KAK1338516.1"/>
    <property type="molecule type" value="Genomic_DNA"/>
</dbReference>
<name>A0AA40HW23_CNENI</name>
<sequence length="106" mass="11935">MANCSYAEAETMYRIKWPQKPEDFPGGAITDADKHGKLAVKNAQAKVAELEATLRTGRYEHVDIKLALGMEIATYTKLLDSEKNQLESRIQNMSVHTNTTTRYQMG</sequence>
<reference evidence="1" key="1">
    <citation type="submission" date="2023-06" db="EMBL/GenBank/DDBJ databases">
        <title>Reference genome for the Northern bat (Eptesicus nilssonii), a most northern bat species.</title>
        <authorList>
            <person name="Laine V.N."/>
            <person name="Pulliainen A.T."/>
            <person name="Lilley T.M."/>
        </authorList>
    </citation>
    <scope>NUCLEOTIDE SEQUENCE</scope>
    <source>
        <strain evidence="1">BLF_Eptnil</strain>
        <tissue evidence="1">Kidney</tissue>
    </source>
</reference>
<proteinExistence type="predicted"/>
<keyword evidence="2" id="KW-1185">Reference proteome</keyword>
<dbReference type="SUPFAM" id="SSF64593">
    <property type="entry name" value="Intermediate filament protein, coiled coil region"/>
    <property type="match status" value="1"/>
</dbReference>
<comment type="caution">
    <text evidence="1">The sequence shown here is derived from an EMBL/GenBank/DDBJ whole genome shotgun (WGS) entry which is preliminary data.</text>
</comment>
<evidence type="ECO:0000313" key="2">
    <source>
        <dbReference type="Proteomes" id="UP001177744"/>
    </source>
</evidence>
<dbReference type="Proteomes" id="UP001177744">
    <property type="component" value="Unassembled WGS sequence"/>
</dbReference>
<gene>
    <name evidence="1" type="ORF">QTO34_001633</name>
</gene>
<accession>A0AA40HW23</accession>
<protein>
    <submittedName>
        <fullName evidence="1">Uncharacterized protein</fullName>
    </submittedName>
</protein>
<evidence type="ECO:0000313" key="1">
    <source>
        <dbReference type="EMBL" id="KAK1338516.1"/>
    </source>
</evidence>
<organism evidence="1 2">
    <name type="scientific">Cnephaeus nilssonii</name>
    <name type="common">Northern bat</name>
    <name type="synonym">Eptesicus nilssonii</name>
    <dbReference type="NCBI Taxonomy" id="3371016"/>
    <lineage>
        <taxon>Eukaryota</taxon>
        <taxon>Metazoa</taxon>
        <taxon>Chordata</taxon>
        <taxon>Craniata</taxon>
        <taxon>Vertebrata</taxon>
        <taxon>Euteleostomi</taxon>
        <taxon>Mammalia</taxon>
        <taxon>Eutheria</taxon>
        <taxon>Laurasiatheria</taxon>
        <taxon>Chiroptera</taxon>
        <taxon>Yangochiroptera</taxon>
        <taxon>Vespertilionidae</taxon>
        <taxon>Cnephaeus</taxon>
    </lineage>
</organism>
<dbReference type="AlphaFoldDB" id="A0AA40HW23"/>